<comment type="function">
    <text evidence="8 9 11">Essential cell division protein that forms a contractile ring structure (Z ring) at the future cell division site. The regulation of the ring assembly controls the timing and the location of cell division. One of the functions of the FtsZ ring is to recruit other cell division proteins to the septum to produce a new cell wall between the dividing cells. Binds GTP and shows GTPase activity.</text>
</comment>
<feature type="compositionally biased region" description="Pro residues" evidence="12">
    <location>
        <begin position="375"/>
        <end position="387"/>
    </location>
</feature>
<evidence type="ECO:0000259" key="14">
    <source>
        <dbReference type="SMART" id="SM00865"/>
    </source>
</evidence>
<dbReference type="GO" id="GO:0005737">
    <property type="term" value="C:cytoplasm"/>
    <property type="evidence" value="ECO:0007669"/>
    <property type="project" value="UniProtKB-SubCell"/>
</dbReference>
<dbReference type="PROSITE" id="PS01135">
    <property type="entry name" value="FTSZ_2"/>
    <property type="match status" value="1"/>
</dbReference>
<dbReference type="STRING" id="2017.SAMN05444320_103258"/>
<dbReference type="AlphaFoldDB" id="A0A1M5AUG3"/>
<evidence type="ECO:0000256" key="4">
    <source>
        <dbReference type="ARBA" id="ARBA00022741"/>
    </source>
</evidence>
<evidence type="ECO:0000256" key="10">
    <source>
        <dbReference type="NCBIfam" id="TIGR00065"/>
    </source>
</evidence>
<dbReference type="InterPro" id="IPR000158">
    <property type="entry name" value="Cell_div_FtsZ"/>
</dbReference>
<feature type="binding site" evidence="9">
    <location>
        <position position="136"/>
    </location>
    <ligand>
        <name>GTP</name>
        <dbReference type="ChEBI" id="CHEBI:37565"/>
    </ligand>
</feature>
<feature type="compositionally biased region" description="Acidic residues" evidence="12">
    <location>
        <begin position="425"/>
        <end position="434"/>
    </location>
</feature>
<dbReference type="InterPro" id="IPR018316">
    <property type="entry name" value="Tubulin/FtsZ_2-layer-sand-dom"/>
</dbReference>
<gene>
    <name evidence="9" type="primary">ftsZ</name>
    <name evidence="15" type="ORF">SAMN05444320_103258</name>
</gene>
<feature type="binding site" evidence="9">
    <location>
        <position position="140"/>
    </location>
    <ligand>
        <name>GTP</name>
        <dbReference type="ChEBI" id="CHEBI:37565"/>
    </ligand>
</feature>
<comment type="similarity">
    <text evidence="1 9 11">Belongs to the FtsZ family.</text>
</comment>
<comment type="subcellular location">
    <subcellularLocation>
        <location evidence="9">Cytoplasm</location>
    </subcellularLocation>
    <text evidence="9">Assembles at midcell at the inner surface of the cytoplasmic membrane.</text>
</comment>
<evidence type="ECO:0000313" key="15">
    <source>
        <dbReference type="EMBL" id="SHF33582.1"/>
    </source>
</evidence>
<dbReference type="GO" id="GO:0000917">
    <property type="term" value="P:division septum assembly"/>
    <property type="evidence" value="ECO:0007669"/>
    <property type="project" value="UniProtKB-KW"/>
</dbReference>
<dbReference type="FunFam" id="3.30.1330.20:FF:000005">
    <property type="entry name" value="Cell division protein FtsZ"/>
    <property type="match status" value="1"/>
</dbReference>
<dbReference type="GO" id="GO:0051258">
    <property type="term" value="P:protein polymerization"/>
    <property type="evidence" value="ECO:0007669"/>
    <property type="project" value="UniProtKB-UniRule"/>
</dbReference>
<evidence type="ECO:0000256" key="8">
    <source>
        <dbReference type="ARBA" id="ARBA00055345"/>
    </source>
</evidence>
<feature type="compositionally biased region" description="Pro residues" evidence="12">
    <location>
        <begin position="327"/>
        <end position="344"/>
    </location>
</feature>
<dbReference type="SUPFAM" id="SSF55307">
    <property type="entry name" value="Tubulin C-terminal domain-like"/>
    <property type="match status" value="1"/>
</dbReference>
<keyword evidence="16" id="KW-1185">Reference proteome</keyword>
<dbReference type="FunFam" id="3.40.50.1440:FF:000023">
    <property type="entry name" value="Cell division protein FtsZ"/>
    <property type="match status" value="1"/>
</dbReference>
<evidence type="ECO:0000256" key="12">
    <source>
        <dbReference type="SAM" id="MobiDB-lite"/>
    </source>
</evidence>
<dbReference type="PRINTS" id="PR00423">
    <property type="entry name" value="CELLDVISFTSZ"/>
</dbReference>
<sequence length="441" mass="44783">MTPPHNYLAVIKVVGIGGGGVNAVNRMIEVGLKGVEFIAVNTDAQALLMSDADVKLDIGRELTRGLGAGANPEVGRKAAEDHKEEIEEVLKGADMVFVTAGEGGGTGTGGAPVVAAVARKLGALTIGVVTRPFSFEGRRRANQAEEGIKALRNECDTLIVIPNDRLLQLGDIGVSLMDAFRSADEVLLSGVQGITDLITTPGLINLDFADVKSVMSGAGSALMGIGSARGEGRAVQAAQKAINSPLLEASMEGAHGVLLSIAGGSDLGLFEINESASLVQEAAHPEANIIFGTVIDDSLGDEVRVTVIAAGFDGGTPTHKKLDPAPVGRPAPVNPPQGGPPGPADPAQQSGFGVQPAPAVGAPNPMGHAPMGQNPTPPVGPSNPTPPVHHTTGVSGTVGGLPPRPSPTPRSGAPGSGLAPRPMPVEDDPDDDVDVPPFMRR</sequence>
<reference evidence="15 16" key="1">
    <citation type="submission" date="2016-11" db="EMBL/GenBank/DDBJ databases">
        <authorList>
            <person name="Jaros S."/>
            <person name="Januszkiewicz K."/>
            <person name="Wedrychowicz H."/>
        </authorList>
    </citation>
    <scope>NUCLEOTIDE SEQUENCE [LARGE SCALE GENOMIC DNA]</scope>
    <source>
        <strain evidence="15 16">DSM 44523</strain>
    </source>
</reference>
<dbReference type="GO" id="GO:0032153">
    <property type="term" value="C:cell division site"/>
    <property type="evidence" value="ECO:0007669"/>
    <property type="project" value="UniProtKB-UniRule"/>
</dbReference>
<dbReference type="GO" id="GO:0005525">
    <property type="term" value="F:GTP binding"/>
    <property type="evidence" value="ECO:0007669"/>
    <property type="project" value="UniProtKB-UniRule"/>
</dbReference>
<dbReference type="SUPFAM" id="SSF52490">
    <property type="entry name" value="Tubulin nucleotide-binding domain-like"/>
    <property type="match status" value="1"/>
</dbReference>
<keyword evidence="5 9" id="KW-0342">GTP-binding</keyword>
<feature type="binding site" evidence="9">
    <location>
        <begin position="18"/>
        <end position="22"/>
    </location>
    <ligand>
        <name>GTP</name>
        <dbReference type="ChEBI" id="CHEBI:37565"/>
    </ligand>
</feature>
<dbReference type="CDD" id="cd02201">
    <property type="entry name" value="FtsZ_type1"/>
    <property type="match status" value="1"/>
</dbReference>
<dbReference type="Pfam" id="PF00091">
    <property type="entry name" value="Tubulin"/>
    <property type="match status" value="1"/>
</dbReference>
<evidence type="ECO:0000256" key="5">
    <source>
        <dbReference type="ARBA" id="ARBA00023134"/>
    </source>
</evidence>
<keyword evidence="7 9" id="KW-0131">Cell cycle</keyword>
<dbReference type="GO" id="GO:0030428">
    <property type="term" value="C:cell septum"/>
    <property type="evidence" value="ECO:0007669"/>
    <property type="project" value="UniProtKB-ARBA"/>
</dbReference>
<keyword evidence="6 9" id="KW-0717">Septation</keyword>
<dbReference type="InterPro" id="IPR036525">
    <property type="entry name" value="Tubulin/FtsZ_GTPase_sf"/>
</dbReference>
<dbReference type="PANTHER" id="PTHR30314">
    <property type="entry name" value="CELL DIVISION PROTEIN FTSZ-RELATED"/>
    <property type="match status" value="1"/>
</dbReference>
<evidence type="ECO:0000256" key="1">
    <source>
        <dbReference type="ARBA" id="ARBA00009690"/>
    </source>
</evidence>
<feature type="domain" description="Tubulin/FtsZ GTPase" evidence="13">
    <location>
        <begin position="10"/>
        <end position="202"/>
    </location>
</feature>
<evidence type="ECO:0000256" key="3">
    <source>
        <dbReference type="ARBA" id="ARBA00022618"/>
    </source>
</evidence>
<dbReference type="GO" id="GO:0003924">
    <property type="term" value="F:GTPase activity"/>
    <property type="evidence" value="ECO:0007669"/>
    <property type="project" value="UniProtKB-UniRule"/>
</dbReference>
<proteinExistence type="inferred from homology"/>
<comment type="subunit">
    <text evidence="9">Homodimer. Polymerizes to form a dynamic ring structure in a strictly GTP-dependent manner. Interacts directly with several other division proteins.</text>
</comment>
<evidence type="ECO:0000259" key="13">
    <source>
        <dbReference type="SMART" id="SM00864"/>
    </source>
</evidence>
<dbReference type="InterPro" id="IPR008280">
    <property type="entry name" value="Tub_FtsZ_C"/>
</dbReference>
<organism evidence="15 16">
    <name type="scientific">Streptoalloteichus hindustanus</name>
    <dbReference type="NCBI Taxonomy" id="2017"/>
    <lineage>
        <taxon>Bacteria</taxon>
        <taxon>Bacillati</taxon>
        <taxon>Actinomycetota</taxon>
        <taxon>Actinomycetes</taxon>
        <taxon>Pseudonocardiales</taxon>
        <taxon>Pseudonocardiaceae</taxon>
        <taxon>Streptoalloteichus</taxon>
    </lineage>
</organism>
<dbReference type="Proteomes" id="UP000184501">
    <property type="component" value="Unassembled WGS sequence"/>
</dbReference>
<dbReference type="InterPro" id="IPR024757">
    <property type="entry name" value="FtsZ_C"/>
</dbReference>
<protein>
    <recommendedName>
        <fullName evidence="9 10">Cell division protein FtsZ</fullName>
    </recommendedName>
</protein>
<dbReference type="Pfam" id="PF12327">
    <property type="entry name" value="FtsZ_C"/>
    <property type="match status" value="1"/>
</dbReference>
<evidence type="ECO:0000313" key="16">
    <source>
        <dbReference type="Proteomes" id="UP000184501"/>
    </source>
</evidence>
<dbReference type="OrthoDB" id="9813375at2"/>
<dbReference type="NCBIfam" id="TIGR00065">
    <property type="entry name" value="ftsZ"/>
    <property type="match status" value="1"/>
</dbReference>
<dbReference type="InterPro" id="IPR003008">
    <property type="entry name" value="Tubulin_FtsZ_GTPase"/>
</dbReference>
<evidence type="ECO:0000256" key="7">
    <source>
        <dbReference type="ARBA" id="ARBA00023306"/>
    </source>
</evidence>
<evidence type="ECO:0000256" key="2">
    <source>
        <dbReference type="ARBA" id="ARBA00022490"/>
    </source>
</evidence>
<dbReference type="InterPro" id="IPR037103">
    <property type="entry name" value="Tubulin/FtsZ-like_C"/>
</dbReference>
<dbReference type="PANTHER" id="PTHR30314:SF3">
    <property type="entry name" value="MITOCHONDRIAL DIVISION PROTEIN FSZA"/>
    <property type="match status" value="1"/>
</dbReference>
<feature type="binding site" evidence="9">
    <location>
        <position position="184"/>
    </location>
    <ligand>
        <name>GTP</name>
        <dbReference type="ChEBI" id="CHEBI:37565"/>
    </ligand>
</feature>
<dbReference type="HAMAP" id="MF_00909">
    <property type="entry name" value="FtsZ"/>
    <property type="match status" value="1"/>
</dbReference>
<evidence type="ECO:0000256" key="11">
    <source>
        <dbReference type="RuleBase" id="RU000631"/>
    </source>
</evidence>
<dbReference type="SMART" id="SM00864">
    <property type="entry name" value="Tubulin"/>
    <property type="match status" value="1"/>
</dbReference>
<dbReference type="PROSITE" id="PS01134">
    <property type="entry name" value="FTSZ_1"/>
    <property type="match status" value="1"/>
</dbReference>
<dbReference type="EMBL" id="FQVN01000003">
    <property type="protein sequence ID" value="SHF33582.1"/>
    <property type="molecule type" value="Genomic_DNA"/>
</dbReference>
<dbReference type="InterPro" id="IPR045061">
    <property type="entry name" value="FtsZ/CetZ"/>
</dbReference>
<dbReference type="SMART" id="SM00865">
    <property type="entry name" value="Tubulin_C"/>
    <property type="match status" value="1"/>
</dbReference>
<accession>A0A1M5AUG3</accession>
<feature type="binding site" evidence="9">
    <location>
        <begin position="105"/>
        <end position="107"/>
    </location>
    <ligand>
        <name>GTP</name>
        <dbReference type="ChEBI" id="CHEBI:37565"/>
    </ligand>
</feature>
<keyword evidence="4 9" id="KW-0547">Nucleotide-binding</keyword>
<evidence type="ECO:0000256" key="9">
    <source>
        <dbReference type="HAMAP-Rule" id="MF_00909"/>
    </source>
</evidence>
<dbReference type="RefSeq" id="WP_073481526.1">
    <property type="nucleotide sequence ID" value="NZ_FQVN01000003.1"/>
</dbReference>
<evidence type="ECO:0000256" key="6">
    <source>
        <dbReference type="ARBA" id="ARBA00023210"/>
    </source>
</evidence>
<dbReference type="Gene3D" id="3.40.50.1440">
    <property type="entry name" value="Tubulin/FtsZ, GTPase domain"/>
    <property type="match status" value="1"/>
</dbReference>
<dbReference type="InterPro" id="IPR020805">
    <property type="entry name" value="Cell_div_FtsZ_CS"/>
</dbReference>
<feature type="region of interest" description="Disordered" evidence="12">
    <location>
        <begin position="312"/>
        <end position="441"/>
    </location>
</feature>
<dbReference type="Gene3D" id="3.30.1330.20">
    <property type="entry name" value="Tubulin/FtsZ, C-terminal domain"/>
    <property type="match status" value="1"/>
</dbReference>
<feature type="domain" description="Tubulin/FtsZ 2-layer sandwich" evidence="14">
    <location>
        <begin position="204"/>
        <end position="321"/>
    </location>
</feature>
<name>A0A1M5AUG3_STRHI</name>
<keyword evidence="2 9" id="KW-0963">Cytoplasm</keyword>
<keyword evidence="3 9" id="KW-0132">Cell division</keyword>
<dbReference type="GO" id="GO:0043093">
    <property type="term" value="P:FtsZ-dependent cytokinesis"/>
    <property type="evidence" value="ECO:0007669"/>
    <property type="project" value="UniProtKB-UniRule"/>
</dbReference>